<dbReference type="Proteomes" id="UP000189935">
    <property type="component" value="Chromosome I"/>
</dbReference>
<dbReference type="AlphaFoldDB" id="A0A1M7FR99"/>
<organism evidence="2 3">
    <name type="scientific">Bradyrhizobium lablabi</name>
    <dbReference type="NCBI Taxonomy" id="722472"/>
    <lineage>
        <taxon>Bacteria</taxon>
        <taxon>Pseudomonadati</taxon>
        <taxon>Pseudomonadota</taxon>
        <taxon>Alphaproteobacteria</taxon>
        <taxon>Hyphomicrobiales</taxon>
        <taxon>Nitrobacteraceae</taxon>
        <taxon>Bradyrhizobium</taxon>
    </lineage>
</organism>
<dbReference type="EMBL" id="LT670844">
    <property type="protein sequence ID" value="SHM06594.1"/>
    <property type="molecule type" value="Genomic_DNA"/>
</dbReference>
<feature type="domain" description="N-acetyltransferase" evidence="1">
    <location>
        <begin position="4"/>
        <end position="182"/>
    </location>
</feature>
<keyword evidence="2" id="KW-0808">Transferase</keyword>
<evidence type="ECO:0000259" key="1">
    <source>
        <dbReference type="PROSITE" id="PS51186"/>
    </source>
</evidence>
<dbReference type="InterPro" id="IPR000182">
    <property type="entry name" value="GNAT_dom"/>
</dbReference>
<dbReference type="InterPro" id="IPR016181">
    <property type="entry name" value="Acyl_CoA_acyltransferase"/>
</dbReference>
<dbReference type="CDD" id="cd04301">
    <property type="entry name" value="NAT_SF"/>
    <property type="match status" value="1"/>
</dbReference>
<evidence type="ECO:0000313" key="3">
    <source>
        <dbReference type="Proteomes" id="UP000189935"/>
    </source>
</evidence>
<dbReference type="Gene3D" id="3.40.630.30">
    <property type="match status" value="1"/>
</dbReference>
<name>A0A1M7FR99_9BRAD</name>
<accession>A0A1M7FR99</accession>
<dbReference type="GO" id="GO:0016747">
    <property type="term" value="F:acyltransferase activity, transferring groups other than amino-acyl groups"/>
    <property type="evidence" value="ECO:0007669"/>
    <property type="project" value="InterPro"/>
</dbReference>
<evidence type="ECO:0000313" key="2">
    <source>
        <dbReference type="EMBL" id="SHM06594.1"/>
    </source>
</evidence>
<reference evidence="2 3" key="1">
    <citation type="submission" date="2016-11" db="EMBL/GenBank/DDBJ databases">
        <authorList>
            <person name="Jaros S."/>
            <person name="Januszkiewicz K."/>
            <person name="Wedrychowicz H."/>
        </authorList>
    </citation>
    <scope>NUCLEOTIDE SEQUENCE [LARGE SCALE GENOMIC DNA]</scope>
    <source>
        <strain evidence="2 3">GAS499</strain>
    </source>
</reference>
<dbReference type="PROSITE" id="PS51186">
    <property type="entry name" value="GNAT"/>
    <property type="match status" value="1"/>
</dbReference>
<proteinExistence type="predicted"/>
<dbReference type="Pfam" id="PF00583">
    <property type="entry name" value="Acetyltransf_1"/>
    <property type="match status" value="1"/>
</dbReference>
<sequence length="183" mass="20577">MSEFVFREVSHENWPDFAGLFESRGGPKSCWCMVWRSTATEARQRDGASRRAAMQSKVEAGVPIGILGYRDGAPIAWCSIAPRDTYRHLGGLDDFETTERVWALACFFVKREYRGHGISKKLLLAAVDHAARNGATIVEAYPVDPDSPSYRFMGFVETFSEAGFQKVGQAGQRRHVMRFPIPR</sequence>
<gene>
    <name evidence="2" type="ORF">SAMN05444159_7580</name>
</gene>
<dbReference type="SUPFAM" id="SSF55729">
    <property type="entry name" value="Acyl-CoA N-acyltransferases (Nat)"/>
    <property type="match status" value="1"/>
</dbReference>
<protein>
    <submittedName>
        <fullName evidence="2">Acetyltransferase (GNAT) family protein</fullName>
    </submittedName>
</protein>